<gene>
    <name evidence="1" type="ORF">ILEXP_LOCUS4537</name>
</gene>
<evidence type="ECO:0000313" key="1">
    <source>
        <dbReference type="EMBL" id="CAK9137516.1"/>
    </source>
</evidence>
<protein>
    <recommendedName>
        <fullName evidence="3">Ubiquitin-like domain-containing protein</fullName>
    </recommendedName>
</protein>
<keyword evidence="2" id="KW-1185">Reference proteome</keyword>
<dbReference type="AlphaFoldDB" id="A0ABC8QZ71"/>
<dbReference type="Proteomes" id="UP001642360">
    <property type="component" value="Unassembled WGS sequence"/>
</dbReference>
<comment type="caution">
    <text evidence="1">The sequence shown here is derived from an EMBL/GenBank/DDBJ whole genome shotgun (WGS) entry which is preliminary data.</text>
</comment>
<name>A0ABC8QZ71_9AQUA</name>
<proteinExistence type="predicted"/>
<evidence type="ECO:0008006" key="3">
    <source>
        <dbReference type="Google" id="ProtNLM"/>
    </source>
</evidence>
<reference evidence="1 2" key="1">
    <citation type="submission" date="2024-02" db="EMBL/GenBank/DDBJ databases">
        <authorList>
            <person name="Vignale AGUSTIN F."/>
            <person name="Sosa J E."/>
            <person name="Modenutti C."/>
        </authorList>
    </citation>
    <scope>NUCLEOTIDE SEQUENCE [LARGE SCALE GENOMIC DNA]</scope>
</reference>
<dbReference type="EMBL" id="CAUOFW020000825">
    <property type="protein sequence ID" value="CAK9137516.1"/>
    <property type="molecule type" value="Genomic_DNA"/>
</dbReference>
<organism evidence="1 2">
    <name type="scientific">Ilex paraguariensis</name>
    <name type="common">yerba mate</name>
    <dbReference type="NCBI Taxonomy" id="185542"/>
    <lineage>
        <taxon>Eukaryota</taxon>
        <taxon>Viridiplantae</taxon>
        <taxon>Streptophyta</taxon>
        <taxon>Embryophyta</taxon>
        <taxon>Tracheophyta</taxon>
        <taxon>Spermatophyta</taxon>
        <taxon>Magnoliopsida</taxon>
        <taxon>eudicotyledons</taxon>
        <taxon>Gunneridae</taxon>
        <taxon>Pentapetalae</taxon>
        <taxon>asterids</taxon>
        <taxon>campanulids</taxon>
        <taxon>Aquifoliales</taxon>
        <taxon>Aquifoliaceae</taxon>
        <taxon>Ilex</taxon>
    </lineage>
</organism>
<sequence>MTIVRLPKLETKLPFQPVSPAEDVREAKDEAACGGGCSGGHVVLEVESIETWQTIRIYMETLDSIKVSLKRQIPGNIPKGMVWYFLW</sequence>
<accession>A0ABC8QZ71</accession>
<evidence type="ECO:0000313" key="2">
    <source>
        <dbReference type="Proteomes" id="UP001642360"/>
    </source>
</evidence>